<organism evidence="1 2">
    <name type="scientific">Candidatus Daviesbacteria bacterium RIFCSPHIGHO2_02_FULL_43_12</name>
    <dbReference type="NCBI Taxonomy" id="1797776"/>
    <lineage>
        <taxon>Bacteria</taxon>
        <taxon>Candidatus Daviesiibacteriota</taxon>
    </lineage>
</organism>
<dbReference type="EMBL" id="MFDD01000008">
    <property type="protein sequence ID" value="OGE40550.1"/>
    <property type="molecule type" value="Genomic_DNA"/>
</dbReference>
<comment type="caution">
    <text evidence="1">The sequence shown here is derived from an EMBL/GenBank/DDBJ whole genome shotgun (WGS) entry which is preliminary data.</text>
</comment>
<dbReference type="Proteomes" id="UP000177328">
    <property type="component" value="Unassembled WGS sequence"/>
</dbReference>
<protein>
    <submittedName>
        <fullName evidence="1">Uncharacterized protein</fullName>
    </submittedName>
</protein>
<gene>
    <name evidence="1" type="ORF">A3D25_00315</name>
</gene>
<evidence type="ECO:0000313" key="1">
    <source>
        <dbReference type="EMBL" id="OGE40550.1"/>
    </source>
</evidence>
<sequence length="81" mass="8924">MLVEQRVTLETKLRKGLPIGVEDLTDFQTRIDPSLVSLNPRPLLARVNGSGLRAQLGVVRDPVGYLLYKWGIPQTGTAPDL</sequence>
<evidence type="ECO:0000313" key="2">
    <source>
        <dbReference type="Proteomes" id="UP000177328"/>
    </source>
</evidence>
<name>A0A1F5KIA8_9BACT</name>
<reference evidence="1 2" key="1">
    <citation type="journal article" date="2016" name="Nat. Commun.">
        <title>Thousands of microbial genomes shed light on interconnected biogeochemical processes in an aquifer system.</title>
        <authorList>
            <person name="Anantharaman K."/>
            <person name="Brown C.T."/>
            <person name="Hug L.A."/>
            <person name="Sharon I."/>
            <person name="Castelle C.J."/>
            <person name="Probst A.J."/>
            <person name="Thomas B.C."/>
            <person name="Singh A."/>
            <person name="Wilkins M.J."/>
            <person name="Karaoz U."/>
            <person name="Brodie E.L."/>
            <person name="Williams K.H."/>
            <person name="Hubbard S.S."/>
            <person name="Banfield J.F."/>
        </authorList>
    </citation>
    <scope>NUCLEOTIDE SEQUENCE [LARGE SCALE GENOMIC DNA]</scope>
</reference>
<accession>A0A1F5KIA8</accession>
<proteinExistence type="predicted"/>
<dbReference type="AlphaFoldDB" id="A0A1F5KIA8"/>